<name>A0A162X1R9_PHYB8</name>
<proteinExistence type="predicted"/>
<keyword evidence="2" id="KW-1185">Reference proteome</keyword>
<sequence length="49" mass="5628">MSLPFFHLHILRVRQYQPNKNVTPHQEFPSPKLRVHAVQAVQAVLPGCP</sequence>
<evidence type="ECO:0000313" key="2">
    <source>
        <dbReference type="Proteomes" id="UP000077315"/>
    </source>
</evidence>
<dbReference type="EMBL" id="KV440984">
    <property type="protein sequence ID" value="OAD72045.1"/>
    <property type="molecule type" value="Genomic_DNA"/>
</dbReference>
<dbReference type="GeneID" id="28992689"/>
<organism evidence="1 2">
    <name type="scientific">Phycomyces blakesleeanus (strain ATCC 8743b / DSM 1359 / FGSC 10004 / NBRC 33097 / NRRL 1555)</name>
    <dbReference type="NCBI Taxonomy" id="763407"/>
    <lineage>
        <taxon>Eukaryota</taxon>
        <taxon>Fungi</taxon>
        <taxon>Fungi incertae sedis</taxon>
        <taxon>Mucoromycota</taxon>
        <taxon>Mucoromycotina</taxon>
        <taxon>Mucoromycetes</taxon>
        <taxon>Mucorales</taxon>
        <taxon>Phycomycetaceae</taxon>
        <taxon>Phycomyces</taxon>
    </lineage>
</organism>
<dbReference type="AlphaFoldDB" id="A0A162X1R9"/>
<dbReference type="Proteomes" id="UP000077315">
    <property type="component" value="Unassembled WGS sequence"/>
</dbReference>
<accession>A0A162X1R9</accession>
<protein>
    <submittedName>
        <fullName evidence="1">Uncharacterized protein</fullName>
    </submittedName>
</protein>
<dbReference type="VEuPathDB" id="FungiDB:PHYBLDRAFT_147023"/>
<dbReference type="InParanoid" id="A0A162X1R9"/>
<reference evidence="2" key="1">
    <citation type="submission" date="2015-06" db="EMBL/GenBank/DDBJ databases">
        <title>Expansion of signal transduction pathways in fungi by whole-genome duplication.</title>
        <authorList>
            <consortium name="DOE Joint Genome Institute"/>
            <person name="Corrochano L.M."/>
            <person name="Kuo A."/>
            <person name="Marcet-Houben M."/>
            <person name="Polaino S."/>
            <person name="Salamov A."/>
            <person name="Villalobos J.M."/>
            <person name="Alvarez M.I."/>
            <person name="Avalos J."/>
            <person name="Benito E.P."/>
            <person name="Benoit I."/>
            <person name="Burger G."/>
            <person name="Camino L.P."/>
            <person name="Canovas D."/>
            <person name="Cerda-Olmedo E."/>
            <person name="Cheng J.-F."/>
            <person name="Dominguez A."/>
            <person name="Elias M."/>
            <person name="Eslava A.P."/>
            <person name="Glaser F."/>
            <person name="Grimwood J."/>
            <person name="Gutierrez G."/>
            <person name="Heitman J."/>
            <person name="Henrissat B."/>
            <person name="Iturriaga E.A."/>
            <person name="Lang B.F."/>
            <person name="Lavin J.L."/>
            <person name="Lee S."/>
            <person name="Li W."/>
            <person name="Lindquist E."/>
            <person name="Lopez-Garcia S."/>
            <person name="Luque E.M."/>
            <person name="Marcos A.T."/>
            <person name="Martin J."/>
            <person name="McCluskey K."/>
            <person name="Medina H.R."/>
            <person name="Miralles-Duran A."/>
            <person name="Miyazaki A."/>
            <person name="Munoz-Torres E."/>
            <person name="Oguiza J.A."/>
            <person name="Ohm R."/>
            <person name="Olmedo M."/>
            <person name="Orejas M."/>
            <person name="Ortiz-Castellanos L."/>
            <person name="Pisabarro A.G."/>
            <person name="Rodriguez-Romero J."/>
            <person name="Ruiz-Herrera J."/>
            <person name="Ruiz-Vazquez R."/>
            <person name="Sanz C."/>
            <person name="Schackwitz W."/>
            <person name="Schmutz J."/>
            <person name="Shahriari M."/>
            <person name="Shelest E."/>
            <person name="Silva-Franco F."/>
            <person name="Soanes D."/>
            <person name="Syed K."/>
            <person name="Tagua V.G."/>
            <person name="Talbot N.J."/>
            <person name="Thon M."/>
            <person name="De vries R.P."/>
            <person name="Wiebenga A."/>
            <person name="Yadav J.S."/>
            <person name="Braun E.L."/>
            <person name="Baker S."/>
            <person name="Garre V."/>
            <person name="Horwitz B."/>
            <person name="Torres-Martinez S."/>
            <person name="Idnurm A."/>
            <person name="Herrera-Estrella A."/>
            <person name="Gabaldon T."/>
            <person name="Grigoriev I.V."/>
        </authorList>
    </citation>
    <scope>NUCLEOTIDE SEQUENCE [LARGE SCALE GENOMIC DNA]</scope>
    <source>
        <strain evidence="2">NRRL 1555(-)</strain>
    </source>
</reference>
<dbReference type="RefSeq" id="XP_018290085.1">
    <property type="nucleotide sequence ID" value="XM_018431783.1"/>
</dbReference>
<gene>
    <name evidence="1" type="ORF">PHYBLDRAFT_147023</name>
</gene>
<evidence type="ECO:0000313" key="1">
    <source>
        <dbReference type="EMBL" id="OAD72045.1"/>
    </source>
</evidence>